<dbReference type="GO" id="GO:0045504">
    <property type="term" value="F:dynein heavy chain binding"/>
    <property type="evidence" value="ECO:0007669"/>
    <property type="project" value="TreeGrafter"/>
</dbReference>
<keyword evidence="14" id="KW-1185">Reference proteome</keyword>
<evidence type="ECO:0000313" key="14">
    <source>
        <dbReference type="Proteomes" id="UP000261340"/>
    </source>
</evidence>
<keyword evidence="5" id="KW-0282">Flagellum</keyword>
<evidence type="ECO:0000256" key="8">
    <source>
        <dbReference type="ARBA" id="ARBA00023273"/>
    </source>
</evidence>
<dbReference type="InterPro" id="IPR001680">
    <property type="entry name" value="WD40_rpt"/>
</dbReference>
<accession>A0A3Q0QZ80</accession>
<evidence type="ECO:0000256" key="5">
    <source>
        <dbReference type="ARBA" id="ARBA00022846"/>
    </source>
</evidence>
<dbReference type="InterPro" id="IPR036322">
    <property type="entry name" value="WD40_repeat_dom_sf"/>
</dbReference>
<keyword evidence="6" id="KW-0969">Cilium</keyword>
<evidence type="ECO:0000256" key="1">
    <source>
        <dbReference type="ARBA" id="ARBA00004611"/>
    </source>
</evidence>
<evidence type="ECO:0000256" key="4">
    <source>
        <dbReference type="ARBA" id="ARBA00022737"/>
    </source>
</evidence>
<reference evidence="13" key="2">
    <citation type="submission" date="2025-09" db="UniProtKB">
        <authorList>
            <consortium name="Ensembl"/>
        </authorList>
    </citation>
    <scope>IDENTIFICATION</scope>
</reference>
<keyword evidence="2" id="KW-0963">Cytoplasm</keyword>
<evidence type="ECO:0000256" key="3">
    <source>
        <dbReference type="ARBA" id="ARBA00022574"/>
    </source>
</evidence>
<dbReference type="Ensembl" id="ENSACIT00000003294.1">
    <property type="protein sequence ID" value="ENSACIP00000003183.1"/>
    <property type="gene ID" value="ENSACIG00000002500.1"/>
</dbReference>
<keyword evidence="8" id="KW-0966">Cell projection</keyword>
<dbReference type="InterPro" id="IPR015943">
    <property type="entry name" value="WD40/YVTN_repeat-like_dom_sf"/>
</dbReference>
<dbReference type="Gene3D" id="2.130.10.10">
    <property type="entry name" value="YVTN repeat-like/Quinoprotein amine dehydrogenase"/>
    <property type="match status" value="1"/>
</dbReference>
<proteinExistence type="predicted"/>
<dbReference type="AlphaFoldDB" id="A0A3Q0QZ80"/>
<evidence type="ECO:0000256" key="12">
    <source>
        <dbReference type="PROSITE-ProRule" id="PRU00221"/>
    </source>
</evidence>
<dbReference type="GO" id="GO:0005858">
    <property type="term" value="C:axonemal dynein complex"/>
    <property type="evidence" value="ECO:0007669"/>
    <property type="project" value="TreeGrafter"/>
</dbReference>
<keyword evidence="3 12" id="KW-0853">WD repeat</keyword>
<comment type="subcellular location">
    <subcellularLocation>
        <location evidence="1">Cytoplasm</location>
        <location evidence="1">Cytoskeleton</location>
        <location evidence="1">Flagellum axoneme</location>
    </subcellularLocation>
    <subcellularLocation>
        <location evidence="9">Dynein axonemal particle</location>
    </subcellularLocation>
</comment>
<feature type="repeat" description="WD" evidence="12">
    <location>
        <begin position="49"/>
        <end position="82"/>
    </location>
</feature>
<dbReference type="Proteomes" id="UP000261340">
    <property type="component" value="Unplaced"/>
</dbReference>
<name>A0A3Q0QZ80_AMPCI</name>
<evidence type="ECO:0000256" key="11">
    <source>
        <dbReference type="ARBA" id="ARBA00041557"/>
    </source>
</evidence>
<dbReference type="GO" id="GO:0045503">
    <property type="term" value="F:dynein light chain binding"/>
    <property type="evidence" value="ECO:0007669"/>
    <property type="project" value="TreeGrafter"/>
</dbReference>
<sequence length="197" mass="21790">MTGSVLTALTPGLCFDFHPTDSSIYLTGTWEGLIHKCSFSNTQQFVETYSKHFCPVNCVAWSPFNPDVFLSCSSDWTIQLWKQDHSKPLLGFTSAQKAVCDVKWSPKWATVFGAVNEEQLEIWDLNLSILDPVIVQPAAPGVRMTSLLFSSQTDCVVVGDSVGEVAVYQLKNFSVAERIHHQMGGSEQNDPNVNSVN</sequence>
<dbReference type="SUPFAM" id="SSF50978">
    <property type="entry name" value="WD40 repeat-like"/>
    <property type="match status" value="1"/>
</dbReference>
<reference evidence="13" key="1">
    <citation type="submission" date="2025-08" db="UniProtKB">
        <authorList>
            <consortium name="Ensembl"/>
        </authorList>
    </citation>
    <scope>IDENTIFICATION</scope>
</reference>
<dbReference type="PANTHER" id="PTHR12442">
    <property type="entry name" value="DYNEIN INTERMEDIATE CHAIN"/>
    <property type="match status" value="1"/>
</dbReference>
<protein>
    <recommendedName>
        <fullName evidence="10">Dynein axonemal intermediate chain 4</fullName>
    </recommendedName>
    <alternativeName>
        <fullName evidence="11">WD repeat-containing protein 78</fullName>
    </alternativeName>
</protein>
<keyword evidence="7" id="KW-0206">Cytoskeleton</keyword>
<organism evidence="13 14">
    <name type="scientific">Amphilophus citrinellus</name>
    <name type="common">Midas cichlid</name>
    <name type="synonym">Cichlasoma citrinellum</name>
    <dbReference type="NCBI Taxonomy" id="61819"/>
    <lineage>
        <taxon>Eukaryota</taxon>
        <taxon>Metazoa</taxon>
        <taxon>Chordata</taxon>
        <taxon>Craniata</taxon>
        <taxon>Vertebrata</taxon>
        <taxon>Euteleostomi</taxon>
        <taxon>Actinopterygii</taxon>
        <taxon>Neopterygii</taxon>
        <taxon>Teleostei</taxon>
        <taxon>Neoteleostei</taxon>
        <taxon>Acanthomorphata</taxon>
        <taxon>Ovalentaria</taxon>
        <taxon>Cichlomorphae</taxon>
        <taxon>Cichliformes</taxon>
        <taxon>Cichlidae</taxon>
        <taxon>New World cichlids</taxon>
        <taxon>Cichlasomatinae</taxon>
        <taxon>Heroini</taxon>
        <taxon>Amphilophus</taxon>
    </lineage>
</organism>
<dbReference type="GO" id="GO:0003341">
    <property type="term" value="P:cilium movement"/>
    <property type="evidence" value="ECO:0007669"/>
    <property type="project" value="TreeGrafter"/>
</dbReference>
<dbReference type="InterPro" id="IPR050687">
    <property type="entry name" value="Dynein_IC"/>
</dbReference>
<dbReference type="Pfam" id="PF00400">
    <property type="entry name" value="WD40"/>
    <property type="match status" value="1"/>
</dbReference>
<evidence type="ECO:0000256" key="10">
    <source>
        <dbReference type="ARBA" id="ARBA00040002"/>
    </source>
</evidence>
<evidence type="ECO:0000256" key="7">
    <source>
        <dbReference type="ARBA" id="ARBA00023212"/>
    </source>
</evidence>
<evidence type="ECO:0000256" key="2">
    <source>
        <dbReference type="ARBA" id="ARBA00022490"/>
    </source>
</evidence>
<dbReference type="PROSITE" id="PS50082">
    <property type="entry name" value="WD_REPEATS_2"/>
    <property type="match status" value="1"/>
</dbReference>
<keyword evidence="4" id="KW-0677">Repeat</keyword>
<evidence type="ECO:0000313" key="13">
    <source>
        <dbReference type="Ensembl" id="ENSACIP00000003183.1"/>
    </source>
</evidence>
<evidence type="ECO:0000256" key="9">
    <source>
        <dbReference type="ARBA" id="ARBA00024190"/>
    </source>
</evidence>
<dbReference type="GO" id="GO:0120293">
    <property type="term" value="C:dynein axonemal particle"/>
    <property type="evidence" value="ECO:0007669"/>
    <property type="project" value="UniProtKB-SubCell"/>
</dbReference>
<dbReference type="SMART" id="SM00320">
    <property type="entry name" value="WD40"/>
    <property type="match status" value="3"/>
</dbReference>
<dbReference type="GeneTree" id="ENSGT00940000156209"/>
<dbReference type="PANTHER" id="PTHR12442:SF12">
    <property type="entry name" value="DYNEIN AXONEMAL INTERMEDIATE CHAIN 4"/>
    <property type="match status" value="1"/>
</dbReference>
<evidence type="ECO:0000256" key="6">
    <source>
        <dbReference type="ARBA" id="ARBA00023069"/>
    </source>
</evidence>